<reference evidence="1 2" key="1">
    <citation type="submission" date="2022-11" db="EMBL/GenBank/DDBJ databases">
        <title>Minimal conservation of predation-associated metabolite biosynthetic gene clusters underscores biosynthetic potential of Myxococcota including descriptions for ten novel species: Archangium lansinium sp. nov., Myxococcus landrumus sp. nov., Nannocystis bai.</title>
        <authorList>
            <person name="Ahearne A."/>
            <person name="Stevens C."/>
            <person name="Phillips K."/>
        </authorList>
    </citation>
    <scope>NUCLEOTIDE SEQUENCE [LARGE SCALE GENOMIC DNA]</scope>
    <source>
        <strain evidence="1 2">MIWBW</strain>
    </source>
</reference>
<dbReference type="RefSeq" id="WP_267537059.1">
    <property type="nucleotide sequence ID" value="NZ_JAPNKA010000001.1"/>
</dbReference>
<dbReference type="PROSITE" id="PS51257">
    <property type="entry name" value="PROKAR_LIPOPROTEIN"/>
    <property type="match status" value="1"/>
</dbReference>
<evidence type="ECO:0000313" key="2">
    <source>
        <dbReference type="Proteomes" id="UP001207654"/>
    </source>
</evidence>
<sequence length="438" mass="48042">MRHPHRFLLLLPLLSAGCQQRYPEDPLFGYSRAVNTDGSPIPGATIALERAPPAPLDPAGPGAPPTFSPYGTSTTQANGEFTFQVLWGDVEENRPDTYIQYRFRLALPLDANGQGTFLSFILNGDVELPALQPWDARLAVSDSPQGPTLTFAPAPPTPPLPPSGKLRFVYFHEQGSSAPQEVQVPTTTPEAIAHFFSGGLPMWRQSGVTSPWVPGPHLMEDFASPEVQLRALSLGEWIFSPVGGSWSATSFRQEWRTGRLALPAGASRPISRGAACQPSLSGECPWTDGQLTPVTISGTVEHGPPESLVITLAEPTHLRRAVIRGLHFESTLNGPERVRLEGSVDGQQWTPLAEAVVRTFEPQRMDLDLQSNAFANESSWDSPFQDERLAPPREALVFLDLPLQTQEPVRYVRLRAEPDYQPGRNLYLYSLAELSVFP</sequence>
<evidence type="ECO:0008006" key="3">
    <source>
        <dbReference type="Google" id="ProtNLM"/>
    </source>
</evidence>
<keyword evidence="2" id="KW-1185">Reference proteome</keyword>
<evidence type="ECO:0000313" key="1">
    <source>
        <dbReference type="EMBL" id="MCY1078271.1"/>
    </source>
</evidence>
<accession>A0ABT4A9E0</accession>
<name>A0ABT4A9E0_9BACT</name>
<comment type="caution">
    <text evidence="1">The sequence shown here is derived from an EMBL/GenBank/DDBJ whole genome shotgun (WGS) entry which is preliminary data.</text>
</comment>
<gene>
    <name evidence="1" type="ORF">OV287_27720</name>
</gene>
<proteinExistence type="predicted"/>
<organism evidence="1 2">
    <name type="scientific">Archangium lansingense</name>
    <dbReference type="NCBI Taxonomy" id="2995310"/>
    <lineage>
        <taxon>Bacteria</taxon>
        <taxon>Pseudomonadati</taxon>
        <taxon>Myxococcota</taxon>
        <taxon>Myxococcia</taxon>
        <taxon>Myxococcales</taxon>
        <taxon>Cystobacterineae</taxon>
        <taxon>Archangiaceae</taxon>
        <taxon>Archangium</taxon>
    </lineage>
</organism>
<dbReference type="Gene3D" id="2.60.120.260">
    <property type="entry name" value="Galactose-binding domain-like"/>
    <property type="match status" value="1"/>
</dbReference>
<dbReference type="Proteomes" id="UP001207654">
    <property type="component" value="Unassembled WGS sequence"/>
</dbReference>
<protein>
    <recommendedName>
        <fullName evidence="3">F5/8 type C domain-containing protein</fullName>
    </recommendedName>
</protein>
<dbReference type="EMBL" id="JAPNKA010000001">
    <property type="protein sequence ID" value="MCY1078271.1"/>
    <property type="molecule type" value="Genomic_DNA"/>
</dbReference>